<protein>
    <recommendedName>
        <fullName evidence="2">Probable nitronate monooxygenase</fullName>
    </recommendedName>
</protein>
<evidence type="ECO:0000313" key="6">
    <source>
        <dbReference type="EMBL" id="SET50148.1"/>
    </source>
</evidence>
<evidence type="ECO:0000256" key="5">
    <source>
        <dbReference type="ARBA" id="ARBA00023002"/>
    </source>
</evidence>
<evidence type="ECO:0000256" key="3">
    <source>
        <dbReference type="ARBA" id="ARBA00022630"/>
    </source>
</evidence>
<dbReference type="PANTHER" id="PTHR32332">
    <property type="entry name" value="2-NITROPROPANE DIOXYGENASE"/>
    <property type="match status" value="1"/>
</dbReference>
<organism evidence="6 7">
    <name type="scientific">Oceanobacillus limi</name>
    <dbReference type="NCBI Taxonomy" id="930131"/>
    <lineage>
        <taxon>Bacteria</taxon>
        <taxon>Bacillati</taxon>
        <taxon>Bacillota</taxon>
        <taxon>Bacilli</taxon>
        <taxon>Bacillales</taxon>
        <taxon>Bacillaceae</taxon>
        <taxon>Oceanobacillus</taxon>
    </lineage>
</organism>
<dbReference type="Gene3D" id="3.20.20.70">
    <property type="entry name" value="Aldolase class I"/>
    <property type="match status" value="1"/>
</dbReference>
<dbReference type="RefSeq" id="WP_090870788.1">
    <property type="nucleotide sequence ID" value="NZ_FOHE01000013.1"/>
</dbReference>
<dbReference type="AlphaFoldDB" id="A0A1I0EX97"/>
<dbReference type="Proteomes" id="UP000198618">
    <property type="component" value="Unassembled WGS sequence"/>
</dbReference>
<keyword evidence="5" id="KW-0560">Oxidoreductase</keyword>
<dbReference type="STRING" id="930131.SAMN05216389_1135"/>
<proteinExistence type="predicted"/>
<dbReference type="EMBL" id="FOHE01000013">
    <property type="protein sequence ID" value="SET50148.1"/>
    <property type="molecule type" value="Genomic_DNA"/>
</dbReference>
<dbReference type="SUPFAM" id="SSF51412">
    <property type="entry name" value="Inosine monophosphate dehydrogenase (IMPDH)"/>
    <property type="match status" value="1"/>
</dbReference>
<sequence length="322" mass="34391">MHEICNLLKIDFPIIQGGMGNISNAQLTAAVSEAGGLGTIGCGTMPPEQVEEIIIATKKQTDKPFALNIAINVTPHTETLITLAIKHQIPAVSLSAGNPAPYISLLQEHQIKVIAIVATVKHAQKAEAAGADMLVAEGFEAAGINSNLELTTFTLIPQITQHVQIPVIAAGGIGDGKGLAAAFMLGASGVQLGTRLIATKEAPFHDAYKQSLLKATGEDAIVVGRSVGQTRRIIKNNYAKKLHMLEKGEMTQEQYWEYTSEQQHVVGAIKGDQENGFMNGGQVAGLINDIPSVKELFNRIFQGAVQQIEDTSNLLERSIKAR</sequence>
<dbReference type="OrthoDB" id="9778912at2"/>
<keyword evidence="3" id="KW-0285">Flavoprotein</keyword>
<evidence type="ECO:0000256" key="4">
    <source>
        <dbReference type="ARBA" id="ARBA00022643"/>
    </source>
</evidence>
<name>A0A1I0EX97_9BACI</name>
<dbReference type="CDD" id="cd04730">
    <property type="entry name" value="NPD_like"/>
    <property type="match status" value="1"/>
</dbReference>
<dbReference type="Pfam" id="PF03060">
    <property type="entry name" value="NMO"/>
    <property type="match status" value="2"/>
</dbReference>
<dbReference type="InterPro" id="IPR004136">
    <property type="entry name" value="NMO"/>
</dbReference>
<evidence type="ECO:0000313" key="7">
    <source>
        <dbReference type="Proteomes" id="UP000198618"/>
    </source>
</evidence>
<keyword evidence="4" id="KW-0288">FMN</keyword>
<gene>
    <name evidence="6" type="ORF">SAMN05216389_1135</name>
</gene>
<keyword evidence="7" id="KW-1185">Reference proteome</keyword>
<accession>A0A1I0EX97</accession>
<dbReference type="GO" id="GO:0018580">
    <property type="term" value="F:nitronate monooxygenase activity"/>
    <property type="evidence" value="ECO:0007669"/>
    <property type="project" value="InterPro"/>
</dbReference>
<dbReference type="PANTHER" id="PTHR32332:SF20">
    <property type="entry name" value="2-NITROPROPANE DIOXYGENASE-LIKE PROTEIN"/>
    <property type="match status" value="1"/>
</dbReference>
<dbReference type="InterPro" id="IPR013785">
    <property type="entry name" value="Aldolase_TIM"/>
</dbReference>
<comment type="function">
    <text evidence="1">Nitronate monooxygenase that uses molecular oxygen to catalyze the oxidative denitrification of alkyl nitronates. Acts on propionate 3-nitronate (P3N), the presumed physiological substrate. Probably functions in the detoxification of P3N, a metabolic poison produced by plants and fungi as a defense mechanism.</text>
</comment>
<evidence type="ECO:0000256" key="1">
    <source>
        <dbReference type="ARBA" id="ARBA00003535"/>
    </source>
</evidence>
<evidence type="ECO:0000256" key="2">
    <source>
        <dbReference type="ARBA" id="ARBA00013457"/>
    </source>
</evidence>
<reference evidence="6 7" key="1">
    <citation type="submission" date="2016-10" db="EMBL/GenBank/DDBJ databases">
        <authorList>
            <person name="de Groot N.N."/>
        </authorList>
    </citation>
    <scope>NUCLEOTIDE SEQUENCE [LARGE SCALE GENOMIC DNA]</scope>
    <source>
        <strain evidence="6 7">IBRC-M 10780</strain>
    </source>
</reference>